<organism evidence="2 3">
    <name type="scientific">Bradyrhizobium vignae</name>
    <dbReference type="NCBI Taxonomy" id="1549949"/>
    <lineage>
        <taxon>Bacteria</taxon>
        <taxon>Pseudomonadati</taxon>
        <taxon>Pseudomonadota</taxon>
        <taxon>Alphaproteobacteria</taxon>
        <taxon>Hyphomicrobiales</taxon>
        <taxon>Nitrobacteraceae</taxon>
        <taxon>Bradyrhizobium</taxon>
    </lineage>
</organism>
<keyword evidence="1" id="KW-1133">Transmembrane helix</keyword>
<name>A0A2U3Q8J4_9BRAD</name>
<keyword evidence="1" id="KW-0812">Transmembrane</keyword>
<dbReference type="Proteomes" id="UP000246085">
    <property type="component" value="Chromosome BRAD3257"/>
</dbReference>
<dbReference type="AlphaFoldDB" id="A0A2U3Q8J4"/>
<reference evidence="2 3" key="1">
    <citation type="submission" date="2018-03" db="EMBL/GenBank/DDBJ databases">
        <authorList>
            <person name="Gully D."/>
        </authorList>
    </citation>
    <scope>NUCLEOTIDE SEQUENCE [LARGE SCALE GENOMIC DNA]</scope>
    <source>
        <strain evidence="2">ORS3257</strain>
    </source>
</reference>
<keyword evidence="1" id="KW-0472">Membrane</keyword>
<sequence>MVWPNLGPVNSSMNRINLLRVIGICTAIVLALHACMTFYGDLIRPSFRASDLFSGEIPPDKAKLATAGGLASFSWDGDLLANYAAAMAGGILHFPSIDAGGRASENKTVQAAIIAALKVSPIRPALWLTLGTLQAQAGEAVTPAVKMSYLTGAVPIDVAFSRVQTVTSGAAATDEEVRLLAQSDIRSALANRSRYEPLLIAAYVQATPQGKSLLLETTEVTDPKFNEILRRY</sequence>
<evidence type="ECO:0000313" key="3">
    <source>
        <dbReference type="Proteomes" id="UP000246085"/>
    </source>
</evidence>
<evidence type="ECO:0000256" key="1">
    <source>
        <dbReference type="SAM" id="Phobius"/>
    </source>
</evidence>
<accession>A0A2U3Q8J4</accession>
<dbReference type="EMBL" id="LS398110">
    <property type="protein sequence ID" value="SPP97745.1"/>
    <property type="molecule type" value="Genomic_DNA"/>
</dbReference>
<dbReference type="KEGG" id="bvz:BRAD3257_6877"/>
<evidence type="ECO:0000313" key="2">
    <source>
        <dbReference type="EMBL" id="SPP97745.1"/>
    </source>
</evidence>
<dbReference type="RefSeq" id="WP_244607759.1">
    <property type="nucleotide sequence ID" value="NZ_LS398110.1"/>
</dbReference>
<gene>
    <name evidence="2" type="ORF">BRAD3257_6877</name>
</gene>
<proteinExistence type="predicted"/>
<protein>
    <submittedName>
        <fullName evidence="2">Uncharacterized protein</fullName>
    </submittedName>
</protein>
<feature type="transmembrane region" description="Helical" evidence="1">
    <location>
        <begin position="20"/>
        <end position="39"/>
    </location>
</feature>